<evidence type="ECO:0000256" key="8">
    <source>
        <dbReference type="ARBA" id="ARBA00023136"/>
    </source>
</evidence>
<dbReference type="InterPro" id="IPR027469">
    <property type="entry name" value="Cation_efflux_TMD_sf"/>
</dbReference>
<keyword evidence="7" id="KW-0406">Ion transport</keyword>
<dbReference type="SUPFAM" id="SSF161111">
    <property type="entry name" value="Cation efflux protein transmembrane domain-like"/>
    <property type="match status" value="1"/>
</dbReference>
<feature type="transmembrane region" description="Helical" evidence="10">
    <location>
        <begin position="84"/>
        <end position="105"/>
    </location>
</feature>
<feature type="compositionally biased region" description="Polar residues" evidence="9">
    <location>
        <begin position="11"/>
        <end position="28"/>
    </location>
</feature>
<keyword evidence="14" id="KW-1185">Reference proteome</keyword>
<feature type="compositionally biased region" description="Basic and acidic residues" evidence="9">
    <location>
        <begin position="1"/>
        <end position="10"/>
    </location>
</feature>
<dbReference type="Proteomes" id="UP000199041">
    <property type="component" value="Unassembled WGS sequence"/>
</dbReference>
<proteinExistence type="inferred from homology"/>
<dbReference type="NCBIfam" id="TIGR01297">
    <property type="entry name" value="CDF"/>
    <property type="match status" value="1"/>
</dbReference>
<dbReference type="InterPro" id="IPR058533">
    <property type="entry name" value="Cation_efflux_TM"/>
</dbReference>
<evidence type="ECO:0000256" key="5">
    <source>
        <dbReference type="ARBA" id="ARBA00022906"/>
    </source>
</evidence>
<dbReference type="InterPro" id="IPR050681">
    <property type="entry name" value="CDF/SLC30A"/>
</dbReference>
<keyword evidence="5" id="KW-0862">Zinc</keyword>
<feature type="transmembrane region" description="Helical" evidence="10">
    <location>
        <begin position="156"/>
        <end position="180"/>
    </location>
</feature>
<evidence type="ECO:0000256" key="10">
    <source>
        <dbReference type="SAM" id="Phobius"/>
    </source>
</evidence>
<dbReference type="InterPro" id="IPR036837">
    <property type="entry name" value="Cation_efflux_CTD_sf"/>
</dbReference>
<dbReference type="PANTHER" id="PTHR11562:SF17">
    <property type="entry name" value="RE54080P-RELATED"/>
    <property type="match status" value="1"/>
</dbReference>
<comment type="subcellular location">
    <subcellularLocation>
        <location evidence="1">Membrane</location>
        <topology evidence="1">Multi-pass membrane protein</topology>
    </subcellularLocation>
</comment>
<dbReference type="Gene3D" id="1.20.1510.10">
    <property type="entry name" value="Cation efflux protein transmembrane domain"/>
    <property type="match status" value="1"/>
</dbReference>
<dbReference type="PANTHER" id="PTHR11562">
    <property type="entry name" value="CATION EFFLUX PROTEIN/ ZINC TRANSPORTER"/>
    <property type="match status" value="1"/>
</dbReference>
<keyword evidence="4 10" id="KW-0812">Transmembrane</keyword>
<dbReference type="Pfam" id="PF16916">
    <property type="entry name" value="ZT_dimer"/>
    <property type="match status" value="1"/>
</dbReference>
<feature type="compositionally biased region" description="Basic residues" evidence="9">
    <location>
        <begin position="36"/>
        <end position="46"/>
    </location>
</feature>
<feature type="transmembrane region" description="Helical" evidence="10">
    <location>
        <begin position="125"/>
        <end position="144"/>
    </location>
</feature>
<dbReference type="GO" id="GO:0005886">
    <property type="term" value="C:plasma membrane"/>
    <property type="evidence" value="ECO:0007669"/>
    <property type="project" value="TreeGrafter"/>
</dbReference>
<keyword evidence="5" id="KW-0864">Zinc transport</keyword>
<evidence type="ECO:0000313" key="14">
    <source>
        <dbReference type="Proteomes" id="UP000199041"/>
    </source>
</evidence>
<evidence type="ECO:0000313" key="13">
    <source>
        <dbReference type="EMBL" id="SDZ98979.1"/>
    </source>
</evidence>
<dbReference type="SUPFAM" id="SSF160240">
    <property type="entry name" value="Cation efflux protein cytoplasmic domain-like"/>
    <property type="match status" value="1"/>
</dbReference>
<protein>
    <submittedName>
        <fullName evidence="13">Cobalt-zinc-cadmium efflux system protein</fullName>
    </submittedName>
</protein>
<evidence type="ECO:0000256" key="6">
    <source>
        <dbReference type="ARBA" id="ARBA00022989"/>
    </source>
</evidence>
<feature type="domain" description="Cation efflux protein transmembrane" evidence="11">
    <location>
        <begin position="59"/>
        <end position="245"/>
    </location>
</feature>
<sequence length="345" mass="38095">MIHSTMEPKTDNSSQDQINPGQQSSLTHQHADSKDHHGHAHGHSHSHMPGLEKINTAFIVGIGLNTAFLIIEFIVGYLQDSLSLISDAGHNATDVFSLLISLFAFKMMQAKASRKYTYGYKKGTILASLLNALLLFVTVFFIFYEAIARIGKPVAIHGNVVSLVALVGVLINGFSAYLFFKDQKQDINIKGAYLHMVGDAIVSVGVVIGGLLMNYTGWYWIDTVLSIIIGLIILKATWGLFSQSIHLALDGMPEDIDVDQVKAIILTYPDIKSVHHIHIWPLSSNENALTAHLVLSGTDLIRYESIKQELRHDLLHANIHHVTFELESTSCGETVCADEKPHTHD</sequence>
<comment type="similarity">
    <text evidence="2">Belongs to the cation diffusion facilitator (CDF) transporter (TC 2.A.4) family. SLC30A subfamily.</text>
</comment>
<evidence type="ECO:0000256" key="4">
    <source>
        <dbReference type="ARBA" id="ARBA00022692"/>
    </source>
</evidence>
<dbReference type="InterPro" id="IPR002524">
    <property type="entry name" value="Cation_efflux"/>
</dbReference>
<feature type="transmembrane region" description="Helical" evidence="10">
    <location>
        <begin position="57"/>
        <end position="78"/>
    </location>
</feature>
<evidence type="ECO:0000256" key="3">
    <source>
        <dbReference type="ARBA" id="ARBA00022448"/>
    </source>
</evidence>
<organism evidence="13 14">
    <name type="scientific">Arachidicoccus rhizosphaerae</name>
    <dbReference type="NCBI Taxonomy" id="551991"/>
    <lineage>
        <taxon>Bacteria</taxon>
        <taxon>Pseudomonadati</taxon>
        <taxon>Bacteroidota</taxon>
        <taxon>Chitinophagia</taxon>
        <taxon>Chitinophagales</taxon>
        <taxon>Chitinophagaceae</taxon>
        <taxon>Arachidicoccus</taxon>
    </lineage>
</organism>
<dbReference type="STRING" id="551991.SAMN05192529_105180"/>
<evidence type="ECO:0000256" key="9">
    <source>
        <dbReference type="SAM" id="MobiDB-lite"/>
    </source>
</evidence>
<accession>A0A1H3XI00</accession>
<name>A0A1H3XI00_9BACT</name>
<feature type="transmembrane region" description="Helical" evidence="10">
    <location>
        <begin position="218"/>
        <end position="241"/>
    </location>
</feature>
<evidence type="ECO:0000256" key="2">
    <source>
        <dbReference type="ARBA" id="ARBA00008873"/>
    </source>
</evidence>
<feature type="domain" description="Cation efflux protein cytoplasmic" evidence="12">
    <location>
        <begin position="253"/>
        <end position="326"/>
    </location>
</feature>
<reference evidence="13 14" key="1">
    <citation type="submission" date="2016-10" db="EMBL/GenBank/DDBJ databases">
        <authorList>
            <person name="de Groot N.N."/>
        </authorList>
    </citation>
    <scope>NUCLEOTIDE SEQUENCE [LARGE SCALE GENOMIC DNA]</scope>
    <source>
        <strain evidence="13 14">Vu-144</strain>
    </source>
</reference>
<feature type="region of interest" description="Disordered" evidence="9">
    <location>
        <begin position="1"/>
        <end position="47"/>
    </location>
</feature>
<feature type="transmembrane region" description="Helical" evidence="10">
    <location>
        <begin position="192"/>
        <end position="212"/>
    </location>
</feature>
<keyword evidence="3" id="KW-0813">Transport</keyword>
<dbReference type="Pfam" id="PF01545">
    <property type="entry name" value="Cation_efflux"/>
    <property type="match status" value="1"/>
</dbReference>
<dbReference type="GO" id="GO:0005385">
    <property type="term" value="F:zinc ion transmembrane transporter activity"/>
    <property type="evidence" value="ECO:0007669"/>
    <property type="project" value="TreeGrafter"/>
</dbReference>
<evidence type="ECO:0000259" key="11">
    <source>
        <dbReference type="Pfam" id="PF01545"/>
    </source>
</evidence>
<keyword evidence="8 10" id="KW-0472">Membrane</keyword>
<evidence type="ECO:0000256" key="7">
    <source>
        <dbReference type="ARBA" id="ARBA00023065"/>
    </source>
</evidence>
<evidence type="ECO:0000256" key="1">
    <source>
        <dbReference type="ARBA" id="ARBA00004141"/>
    </source>
</evidence>
<gene>
    <name evidence="13" type="ORF">SAMN05192529_105180</name>
</gene>
<keyword evidence="6 10" id="KW-1133">Transmembrane helix</keyword>
<dbReference type="EMBL" id="FNQY01000005">
    <property type="protein sequence ID" value="SDZ98979.1"/>
    <property type="molecule type" value="Genomic_DNA"/>
</dbReference>
<dbReference type="AlphaFoldDB" id="A0A1H3XI00"/>
<dbReference type="InterPro" id="IPR027470">
    <property type="entry name" value="Cation_efflux_CTD"/>
</dbReference>
<evidence type="ECO:0000259" key="12">
    <source>
        <dbReference type="Pfam" id="PF16916"/>
    </source>
</evidence>